<evidence type="ECO:0000256" key="1">
    <source>
        <dbReference type="SAM" id="Phobius"/>
    </source>
</evidence>
<feature type="transmembrane region" description="Helical" evidence="1">
    <location>
        <begin position="17"/>
        <end position="38"/>
    </location>
</feature>
<gene>
    <name evidence="2" type="ORF">mvi_19340</name>
</gene>
<sequence>MTGADVRRRRAWSGVRVGLWAGVLGLVLAGLGVAGHGLPTLAALPRPAAAPPDTAAEGSSTRITLGPGGRDVRLWGDLDDGAADRLRRLLDAHPGVVRLHLTSDGGLVDEGTAIGELVAERGLVTYVPDYCVSACTLAFVRGRERLIMEDSRLGFHAPYEPGAFGAMIPVDASEERGRYLAAGLEPAFVDQALATPSRDIWIPDAARLRAAGAVTRVVGPGDLPDSTLDDDDSLAGARAAVIRAVDLLAPLASRRPGALDGIAARYRNSYRQGRSESDGLDLIRAEAVGAMRAAFVGADDATLADLGRLVLDAMAARGGEETCRAIGRDGDLVTAAEALPDRQGGRARMRDLLDRALAGSAPLVASSVATPPLLASASSLHASGCAALRHRLSGILSRGDALRLREALLGRTARRLEASALPGEP</sequence>
<organism evidence="2 3">
    <name type="scientific">Methylobacterium indicum</name>
    <dbReference type="NCBI Taxonomy" id="1775910"/>
    <lineage>
        <taxon>Bacteria</taxon>
        <taxon>Pseudomonadati</taxon>
        <taxon>Pseudomonadota</taxon>
        <taxon>Alphaproteobacteria</taxon>
        <taxon>Hyphomicrobiales</taxon>
        <taxon>Methylobacteriaceae</taxon>
        <taxon>Methylobacterium</taxon>
    </lineage>
</organism>
<dbReference type="RefSeq" id="WP_207182462.1">
    <property type="nucleotide sequence ID" value="NZ_AP024145.1"/>
</dbReference>
<name>A0A8H8WSH4_9HYPH</name>
<reference evidence="2" key="1">
    <citation type="submission" date="2020-11" db="EMBL/GenBank/DDBJ databases">
        <title>Complete genome sequence of a novel pathogenic Methylobacterium strain isolated from rice in Vietnam.</title>
        <authorList>
            <person name="Lai K."/>
            <person name="Okazaki S."/>
            <person name="Higashi K."/>
            <person name="Mori H."/>
            <person name="Toyoda A."/>
            <person name="Kurokawa K."/>
        </authorList>
    </citation>
    <scope>NUCLEOTIDE SEQUENCE</scope>
    <source>
        <strain evidence="2">VL1</strain>
    </source>
</reference>
<accession>A0A8H8WSH4</accession>
<proteinExistence type="predicted"/>
<dbReference type="KEGG" id="mind:mvi_19340"/>
<dbReference type="AlphaFoldDB" id="A0A8H8WSH4"/>
<dbReference type="SUPFAM" id="SSF52096">
    <property type="entry name" value="ClpP/crotonase"/>
    <property type="match status" value="1"/>
</dbReference>
<keyword evidence="1" id="KW-0472">Membrane</keyword>
<keyword evidence="1" id="KW-0812">Transmembrane</keyword>
<dbReference type="Gene3D" id="3.90.226.10">
    <property type="entry name" value="2-enoyl-CoA Hydratase, Chain A, domain 1"/>
    <property type="match status" value="1"/>
</dbReference>
<dbReference type="Proteomes" id="UP000663508">
    <property type="component" value="Chromosome"/>
</dbReference>
<keyword evidence="1" id="KW-1133">Transmembrane helix</keyword>
<protein>
    <submittedName>
        <fullName evidence="2">Uncharacterized protein</fullName>
    </submittedName>
</protein>
<evidence type="ECO:0000313" key="3">
    <source>
        <dbReference type="Proteomes" id="UP000663508"/>
    </source>
</evidence>
<dbReference type="EMBL" id="AP024145">
    <property type="protein sequence ID" value="BCM83473.1"/>
    <property type="molecule type" value="Genomic_DNA"/>
</dbReference>
<dbReference type="InterPro" id="IPR029045">
    <property type="entry name" value="ClpP/crotonase-like_dom_sf"/>
</dbReference>
<evidence type="ECO:0000313" key="2">
    <source>
        <dbReference type="EMBL" id="BCM83473.1"/>
    </source>
</evidence>